<evidence type="ECO:0000313" key="2">
    <source>
        <dbReference type="Proteomes" id="UP000095287"/>
    </source>
</evidence>
<keyword evidence="1" id="KW-0732">Signal</keyword>
<organism evidence="2 3">
    <name type="scientific">Steinernema glaseri</name>
    <dbReference type="NCBI Taxonomy" id="37863"/>
    <lineage>
        <taxon>Eukaryota</taxon>
        <taxon>Metazoa</taxon>
        <taxon>Ecdysozoa</taxon>
        <taxon>Nematoda</taxon>
        <taxon>Chromadorea</taxon>
        <taxon>Rhabditida</taxon>
        <taxon>Tylenchina</taxon>
        <taxon>Panagrolaimomorpha</taxon>
        <taxon>Strongyloidoidea</taxon>
        <taxon>Steinernematidae</taxon>
        <taxon>Steinernema</taxon>
    </lineage>
</organism>
<accession>A0A1I7YVC9</accession>
<evidence type="ECO:0000313" key="3">
    <source>
        <dbReference type="WBParaSite" id="L893_g20099.t1"/>
    </source>
</evidence>
<reference evidence="3" key="1">
    <citation type="submission" date="2016-11" db="UniProtKB">
        <authorList>
            <consortium name="WormBaseParasite"/>
        </authorList>
    </citation>
    <scope>IDENTIFICATION</scope>
</reference>
<sequence>MERDSILKPTWPAPPFPNLPTMQTLSFAALFLSVTLLEACGPDLYRDSNYIMRHKRSGHLSLVSIFTSLPKEKY</sequence>
<evidence type="ECO:0000256" key="1">
    <source>
        <dbReference type="SAM" id="SignalP"/>
    </source>
</evidence>
<name>A0A1I7YVC9_9BILA</name>
<keyword evidence="2" id="KW-1185">Reference proteome</keyword>
<dbReference type="WBParaSite" id="L893_g20099.t1">
    <property type="protein sequence ID" value="L893_g20099.t1"/>
    <property type="gene ID" value="L893_g20099"/>
</dbReference>
<dbReference type="Proteomes" id="UP000095287">
    <property type="component" value="Unplaced"/>
</dbReference>
<feature type="chain" id="PRO_5009312651" evidence="1">
    <location>
        <begin position="40"/>
        <end position="74"/>
    </location>
</feature>
<dbReference type="AlphaFoldDB" id="A0A1I7YVC9"/>
<protein>
    <submittedName>
        <fullName evidence="3">Neur_chan_LBD domain-containing protein</fullName>
    </submittedName>
</protein>
<proteinExistence type="predicted"/>
<feature type="signal peptide" evidence="1">
    <location>
        <begin position="1"/>
        <end position="39"/>
    </location>
</feature>